<feature type="transmembrane region" description="Helical" evidence="7">
    <location>
        <begin position="158"/>
        <end position="182"/>
    </location>
</feature>
<dbReference type="RefSeq" id="WP_171199399.1">
    <property type="nucleotide sequence ID" value="NZ_JABEND010000003.1"/>
</dbReference>
<evidence type="ECO:0000256" key="4">
    <source>
        <dbReference type="ARBA" id="ARBA00022692"/>
    </source>
</evidence>
<dbReference type="InterPro" id="IPR025966">
    <property type="entry name" value="OppC_N"/>
</dbReference>
<dbReference type="PANTHER" id="PTHR43386:SF1">
    <property type="entry name" value="D,D-DIPEPTIDE TRANSPORT SYSTEM PERMEASE PROTEIN DDPC-RELATED"/>
    <property type="match status" value="1"/>
</dbReference>
<evidence type="ECO:0000313" key="11">
    <source>
        <dbReference type="Proteomes" id="UP000562984"/>
    </source>
</evidence>
<dbReference type="Gene3D" id="1.10.3720.10">
    <property type="entry name" value="MetI-like"/>
    <property type="match status" value="1"/>
</dbReference>
<feature type="region of interest" description="Disordered" evidence="8">
    <location>
        <begin position="1"/>
        <end position="26"/>
    </location>
</feature>
<keyword evidence="4 7" id="KW-0812">Transmembrane</keyword>
<keyword evidence="3" id="KW-1003">Cell membrane</keyword>
<sequence>MTLPVDTTLPAAEPGPTADGGSNALEGLSVKRRSPAGLAWRRFLRNRLAAVALVVMAILVLGVIFLPMFMNLDPYTVDPLNIRAKPSAEHLLGTDNVGRDVFARLVYGGRVSLGVGISAAVVTTVLGSIIGALAGTFGGWVDSVLMRMADVFMSFPSIVAMIIVIGIFGGNVIVLIGLLALFNWISTARVVRAVILSLREREYVQASRAFGAKPGWLITRHLLPAALSQVVVILTLEVAGLTLSEAALSFLGFGIQPPTASWGNMLQAAQQYTVISSMPWLWLPPGLCIAITVLSINFIGDGLRDALDPRQR</sequence>
<comment type="caution">
    <text evidence="10">The sequence shown here is derived from an EMBL/GenBank/DDBJ whole genome shotgun (WGS) entry which is preliminary data.</text>
</comment>
<feature type="domain" description="ABC transmembrane type-1" evidence="9">
    <location>
        <begin position="109"/>
        <end position="300"/>
    </location>
</feature>
<evidence type="ECO:0000256" key="6">
    <source>
        <dbReference type="ARBA" id="ARBA00023136"/>
    </source>
</evidence>
<dbReference type="GO" id="GO:0055085">
    <property type="term" value="P:transmembrane transport"/>
    <property type="evidence" value="ECO:0007669"/>
    <property type="project" value="InterPro"/>
</dbReference>
<dbReference type="EMBL" id="JABEND010000003">
    <property type="protein sequence ID" value="NNG35761.1"/>
    <property type="molecule type" value="Genomic_DNA"/>
</dbReference>
<dbReference type="Proteomes" id="UP000562984">
    <property type="component" value="Unassembled WGS sequence"/>
</dbReference>
<proteinExistence type="inferred from homology"/>
<name>A0A849A9J3_9ACTN</name>
<evidence type="ECO:0000256" key="8">
    <source>
        <dbReference type="SAM" id="MobiDB-lite"/>
    </source>
</evidence>
<evidence type="ECO:0000256" key="5">
    <source>
        <dbReference type="ARBA" id="ARBA00022989"/>
    </source>
</evidence>
<keyword evidence="2 7" id="KW-0813">Transport</keyword>
<evidence type="ECO:0000259" key="9">
    <source>
        <dbReference type="PROSITE" id="PS50928"/>
    </source>
</evidence>
<dbReference type="InterPro" id="IPR050366">
    <property type="entry name" value="BP-dependent_transpt_permease"/>
</dbReference>
<reference evidence="10 11" key="1">
    <citation type="submission" date="2020-05" db="EMBL/GenBank/DDBJ databases">
        <title>Nakamurella sp. DB0629 isolated from air conditioner.</title>
        <authorList>
            <person name="Kim D.H."/>
            <person name="Kim D.-U."/>
        </authorList>
    </citation>
    <scope>NUCLEOTIDE SEQUENCE [LARGE SCALE GENOMIC DNA]</scope>
    <source>
        <strain evidence="10 11">DB0629</strain>
    </source>
</reference>
<accession>A0A849A9J3</accession>
<dbReference type="NCBIfam" id="NF045476">
    <property type="entry name" value="Opp4C"/>
    <property type="match status" value="1"/>
</dbReference>
<evidence type="ECO:0000256" key="2">
    <source>
        <dbReference type="ARBA" id="ARBA00022448"/>
    </source>
</evidence>
<comment type="similarity">
    <text evidence="7">Belongs to the binding-protein-dependent transport system permease family.</text>
</comment>
<organism evidence="10 11">
    <name type="scientific">Nakamurella aerolata</name>
    <dbReference type="NCBI Taxonomy" id="1656892"/>
    <lineage>
        <taxon>Bacteria</taxon>
        <taxon>Bacillati</taxon>
        <taxon>Actinomycetota</taxon>
        <taxon>Actinomycetes</taxon>
        <taxon>Nakamurellales</taxon>
        <taxon>Nakamurellaceae</taxon>
        <taxon>Nakamurella</taxon>
    </lineage>
</organism>
<protein>
    <submittedName>
        <fullName evidence="10">ABC transporter permease</fullName>
    </submittedName>
</protein>
<dbReference type="SUPFAM" id="SSF161098">
    <property type="entry name" value="MetI-like"/>
    <property type="match status" value="1"/>
</dbReference>
<evidence type="ECO:0000256" key="7">
    <source>
        <dbReference type="RuleBase" id="RU363032"/>
    </source>
</evidence>
<keyword evidence="6 7" id="KW-0472">Membrane</keyword>
<dbReference type="PROSITE" id="PS50928">
    <property type="entry name" value="ABC_TM1"/>
    <property type="match status" value="1"/>
</dbReference>
<dbReference type="AlphaFoldDB" id="A0A849A9J3"/>
<evidence type="ECO:0000313" key="10">
    <source>
        <dbReference type="EMBL" id="NNG35761.1"/>
    </source>
</evidence>
<comment type="subcellular location">
    <subcellularLocation>
        <location evidence="1 7">Cell membrane</location>
        <topology evidence="1 7">Multi-pass membrane protein</topology>
    </subcellularLocation>
</comment>
<dbReference type="CDD" id="cd06261">
    <property type="entry name" value="TM_PBP2"/>
    <property type="match status" value="1"/>
</dbReference>
<gene>
    <name evidence="10" type="ORF">HKD39_08560</name>
</gene>
<dbReference type="Pfam" id="PF00528">
    <property type="entry name" value="BPD_transp_1"/>
    <property type="match status" value="1"/>
</dbReference>
<evidence type="ECO:0000256" key="1">
    <source>
        <dbReference type="ARBA" id="ARBA00004651"/>
    </source>
</evidence>
<feature type="transmembrane region" description="Helical" evidence="7">
    <location>
        <begin position="48"/>
        <end position="70"/>
    </location>
</feature>
<keyword evidence="11" id="KW-1185">Reference proteome</keyword>
<keyword evidence="5 7" id="KW-1133">Transmembrane helix</keyword>
<dbReference type="InterPro" id="IPR000515">
    <property type="entry name" value="MetI-like"/>
</dbReference>
<dbReference type="PANTHER" id="PTHR43386">
    <property type="entry name" value="OLIGOPEPTIDE TRANSPORT SYSTEM PERMEASE PROTEIN APPC"/>
    <property type="match status" value="1"/>
</dbReference>
<dbReference type="InterPro" id="IPR053523">
    <property type="entry name" value="Oligopeptide_permease_AppC"/>
</dbReference>
<feature type="transmembrane region" description="Helical" evidence="7">
    <location>
        <begin position="113"/>
        <end position="137"/>
    </location>
</feature>
<evidence type="ECO:0000256" key="3">
    <source>
        <dbReference type="ARBA" id="ARBA00022475"/>
    </source>
</evidence>
<dbReference type="Pfam" id="PF12911">
    <property type="entry name" value="OppC_N"/>
    <property type="match status" value="1"/>
</dbReference>
<dbReference type="InterPro" id="IPR035906">
    <property type="entry name" value="MetI-like_sf"/>
</dbReference>
<dbReference type="GO" id="GO:0005886">
    <property type="term" value="C:plasma membrane"/>
    <property type="evidence" value="ECO:0007669"/>
    <property type="project" value="UniProtKB-SubCell"/>
</dbReference>
<feature type="transmembrane region" description="Helical" evidence="7">
    <location>
        <begin position="280"/>
        <end position="300"/>
    </location>
</feature>